<evidence type="ECO:0000256" key="1">
    <source>
        <dbReference type="SAM" id="Phobius"/>
    </source>
</evidence>
<name>A0A1X9SPB7_9BACT</name>
<organism evidence="2 3">
    <name type="scientific">Campylobacter lanienae NCTC 13004</name>
    <dbReference type="NCBI Taxonomy" id="1031753"/>
    <lineage>
        <taxon>Bacteria</taxon>
        <taxon>Pseudomonadati</taxon>
        <taxon>Campylobacterota</taxon>
        <taxon>Epsilonproteobacteria</taxon>
        <taxon>Campylobacterales</taxon>
        <taxon>Campylobacteraceae</taxon>
        <taxon>Campylobacter</taxon>
    </lineage>
</organism>
<reference evidence="3" key="1">
    <citation type="journal article" date="2017" name="Genome Biol. Evol.">
        <title>Comparative Genomic Analysis Identifies a Campylobacter Clade Deficient in Selenium Metabolism.</title>
        <authorList>
            <person name="Miller W.G."/>
            <person name="Yee E."/>
            <person name="Lopes B.S."/>
            <person name="Chapman M.H."/>
            <person name="Huynh S."/>
            <person name="Bono J.L."/>
            <person name="Parker C.T."/>
            <person name="Strachan N.J.C."/>
            <person name="Forbes K.J."/>
        </authorList>
    </citation>
    <scope>NUCLEOTIDE SEQUENCE [LARGE SCALE GENOMIC DNA]</scope>
    <source>
        <strain evidence="3">NCTC 13004</strain>
    </source>
</reference>
<keyword evidence="1" id="KW-0812">Transmembrane</keyword>
<accession>A0A1X9SPB7</accession>
<protein>
    <submittedName>
        <fullName evidence="2">Putative membrane protein</fullName>
    </submittedName>
</protein>
<feature type="transmembrane region" description="Helical" evidence="1">
    <location>
        <begin position="6"/>
        <end position="28"/>
    </location>
</feature>
<dbReference type="KEGG" id="clx:CLAN_1371"/>
<proteinExistence type="predicted"/>
<gene>
    <name evidence="2" type="ORF">CLAN_1371</name>
</gene>
<keyword evidence="1" id="KW-0472">Membrane</keyword>
<dbReference type="Proteomes" id="UP000202031">
    <property type="component" value="Chromosome"/>
</dbReference>
<sequence length="109" mass="12585">MEIIIVLIVSLMRAIICALPGFFIGLFYDIQRWKKWIFLVCAVSFSIYLLLLRPDGIGFWGLVSGFIEDFCGIYIGAFILIGFKNMAEKFGLCKICDKFRRKRENSNDN</sequence>
<evidence type="ECO:0000313" key="2">
    <source>
        <dbReference type="EMBL" id="ARQ98094.1"/>
    </source>
</evidence>
<feature type="transmembrane region" description="Helical" evidence="1">
    <location>
        <begin position="57"/>
        <end position="81"/>
    </location>
</feature>
<dbReference type="GeneID" id="46921839"/>
<dbReference type="EMBL" id="CP015578">
    <property type="protein sequence ID" value="ARQ98094.1"/>
    <property type="molecule type" value="Genomic_DNA"/>
</dbReference>
<feature type="transmembrane region" description="Helical" evidence="1">
    <location>
        <begin position="35"/>
        <end position="51"/>
    </location>
</feature>
<keyword evidence="1" id="KW-1133">Transmembrane helix</keyword>
<dbReference type="AlphaFoldDB" id="A0A1X9SPB7"/>
<dbReference type="RefSeq" id="WP_100590902.1">
    <property type="nucleotide sequence ID" value="NZ_CP015578.1"/>
</dbReference>
<evidence type="ECO:0000313" key="3">
    <source>
        <dbReference type="Proteomes" id="UP000202031"/>
    </source>
</evidence>